<keyword evidence="2" id="KW-0472">Membrane</keyword>
<evidence type="ECO:0000313" key="4">
    <source>
        <dbReference type="Proteomes" id="UP000235672"/>
    </source>
</evidence>
<sequence length="325" mass="35970">MSTTTQQSSPSDNLALVNSWYGPGSTTSWYLTCLSCLISWTLHPKKRLADAITATIITQATFPTVASAHLITQIRSWPPESSMNEQTLAQLRASLAASLTITETYLSLCIILLLPGLFVRTPKRLCLLAMTGAFCLLSETYLYFALPSVRYPPGNFERFFLIDSLPLLVLIFVLACVLVGLLLAYIYILFIEFRSEEIAETTSGADTGTVDDDGLENKPTKPTGLDRLAMPLMLFSLVGAGSSPILDLLSLLKIYKASKRSWTGEWSFVNEFFPKTEASIMDLGQAVALFGGMSGLGFSLYSVADAHYQQWWQRKRKEVSRTQNN</sequence>
<reference evidence="3 4" key="1">
    <citation type="submission" date="2016-05" db="EMBL/GenBank/DDBJ databases">
        <title>A degradative enzymes factory behind the ericoid mycorrhizal symbiosis.</title>
        <authorList>
            <consortium name="DOE Joint Genome Institute"/>
            <person name="Martino E."/>
            <person name="Morin E."/>
            <person name="Grelet G."/>
            <person name="Kuo A."/>
            <person name="Kohler A."/>
            <person name="Daghino S."/>
            <person name="Barry K."/>
            <person name="Choi C."/>
            <person name="Cichocki N."/>
            <person name="Clum A."/>
            <person name="Copeland A."/>
            <person name="Hainaut M."/>
            <person name="Haridas S."/>
            <person name="Labutti K."/>
            <person name="Lindquist E."/>
            <person name="Lipzen A."/>
            <person name="Khouja H.-R."/>
            <person name="Murat C."/>
            <person name="Ohm R."/>
            <person name="Olson A."/>
            <person name="Spatafora J."/>
            <person name="Veneault-Fourrey C."/>
            <person name="Henrissat B."/>
            <person name="Grigoriev I."/>
            <person name="Martin F."/>
            <person name="Perotto S."/>
        </authorList>
    </citation>
    <scope>NUCLEOTIDE SEQUENCE [LARGE SCALE GENOMIC DNA]</scope>
    <source>
        <strain evidence="3 4">UAMH 7357</strain>
    </source>
</reference>
<evidence type="ECO:0000256" key="2">
    <source>
        <dbReference type="SAM" id="Phobius"/>
    </source>
</evidence>
<dbReference type="OrthoDB" id="2309723at2759"/>
<gene>
    <name evidence="3" type="ORF">NA56DRAFT_747311</name>
</gene>
<feature type="transmembrane region" description="Helical" evidence="2">
    <location>
        <begin position="91"/>
        <end position="113"/>
    </location>
</feature>
<protein>
    <submittedName>
        <fullName evidence="3">Uncharacterized protein</fullName>
    </submittedName>
</protein>
<evidence type="ECO:0000256" key="1">
    <source>
        <dbReference type="SAM" id="MobiDB-lite"/>
    </source>
</evidence>
<feature type="transmembrane region" description="Helical" evidence="2">
    <location>
        <begin position="283"/>
        <end position="304"/>
    </location>
</feature>
<dbReference type="STRING" id="1745343.A0A2J6QB16"/>
<feature type="transmembrane region" description="Helical" evidence="2">
    <location>
        <begin position="166"/>
        <end position="190"/>
    </location>
</feature>
<name>A0A2J6QB16_9HELO</name>
<organism evidence="3 4">
    <name type="scientific">Hyaloscypha hepaticicola</name>
    <dbReference type="NCBI Taxonomy" id="2082293"/>
    <lineage>
        <taxon>Eukaryota</taxon>
        <taxon>Fungi</taxon>
        <taxon>Dikarya</taxon>
        <taxon>Ascomycota</taxon>
        <taxon>Pezizomycotina</taxon>
        <taxon>Leotiomycetes</taxon>
        <taxon>Helotiales</taxon>
        <taxon>Hyaloscyphaceae</taxon>
        <taxon>Hyaloscypha</taxon>
    </lineage>
</organism>
<feature type="transmembrane region" description="Helical" evidence="2">
    <location>
        <begin position="20"/>
        <end position="40"/>
    </location>
</feature>
<evidence type="ECO:0000313" key="3">
    <source>
        <dbReference type="EMBL" id="PMD23462.1"/>
    </source>
</evidence>
<keyword evidence="4" id="KW-1185">Reference proteome</keyword>
<feature type="transmembrane region" description="Helical" evidence="2">
    <location>
        <begin position="125"/>
        <end position="146"/>
    </location>
</feature>
<dbReference type="Proteomes" id="UP000235672">
    <property type="component" value="Unassembled WGS sequence"/>
</dbReference>
<proteinExistence type="predicted"/>
<feature type="region of interest" description="Disordered" evidence="1">
    <location>
        <begin position="203"/>
        <end position="222"/>
    </location>
</feature>
<dbReference type="EMBL" id="KZ613475">
    <property type="protein sequence ID" value="PMD23462.1"/>
    <property type="molecule type" value="Genomic_DNA"/>
</dbReference>
<accession>A0A2J6QB16</accession>
<keyword evidence="2" id="KW-0812">Transmembrane</keyword>
<feature type="transmembrane region" description="Helical" evidence="2">
    <location>
        <begin position="52"/>
        <end position="71"/>
    </location>
</feature>
<keyword evidence="2" id="KW-1133">Transmembrane helix</keyword>
<feature type="transmembrane region" description="Helical" evidence="2">
    <location>
        <begin position="228"/>
        <end position="246"/>
    </location>
</feature>
<dbReference type="AlphaFoldDB" id="A0A2J6QB16"/>